<dbReference type="EMBL" id="BA000045">
    <property type="protein sequence ID" value="BAC91849.1"/>
    <property type="molecule type" value="Genomic_DNA"/>
</dbReference>
<dbReference type="InterPro" id="IPR018146">
    <property type="entry name" value="Glyoxalase_1_CS"/>
</dbReference>
<evidence type="ECO:0000313" key="3">
    <source>
        <dbReference type="EMBL" id="BAC91849.1"/>
    </source>
</evidence>
<dbReference type="PhylomeDB" id="Q7NEH1"/>
<dbReference type="InParanoid" id="Q7NEH1"/>
<dbReference type="InterPro" id="IPR029068">
    <property type="entry name" value="Glyas_Bleomycin-R_OHBP_Dase"/>
</dbReference>
<keyword evidence="4" id="KW-1185">Reference proteome</keyword>
<evidence type="ECO:0000313" key="4">
    <source>
        <dbReference type="Proteomes" id="UP000000557"/>
    </source>
</evidence>
<dbReference type="PANTHER" id="PTHR21366:SF22">
    <property type="entry name" value="VOC DOMAIN-CONTAINING PROTEIN"/>
    <property type="match status" value="1"/>
</dbReference>
<name>Q7NEH1_GLOVI</name>
<protein>
    <submittedName>
        <fullName evidence="3">Glr3908 protein</fullName>
    </submittedName>
</protein>
<dbReference type="eggNOG" id="COG0346">
    <property type="taxonomic scope" value="Bacteria"/>
</dbReference>
<dbReference type="PANTHER" id="PTHR21366">
    <property type="entry name" value="GLYOXALASE FAMILY PROTEIN"/>
    <property type="match status" value="1"/>
</dbReference>
<dbReference type="InterPro" id="IPR050383">
    <property type="entry name" value="GlyoxalaseI/FosfomycinResist"/>
</dbReference>
<accession>Q7NEH1</accession>
<dbReference type="OrthoDB" id="192739at2"/>
<dbReference type="HOGENOM" id="CLU_046006_12_4_3"/>
<dbReference type="PROSITE" id="PS00934">
    <property type="entry name" value="GLYOXALASE_I_1"/>
    <property type="match status" value="1"/>
</dbReference>
<dbReference type="EnsemblBacteria" id="BAC91849">
    <property type="protein sequence ID" value="BAC91849"/>
    <property type="gene ID" value="BAC91849"/>
</dbReference>
<dbReference type="RefSeq" id="WP_011143896.1">
    <property type="nucleotide sequence ID" value="NC_005125.1"/>
</dbReference>
<dbReference type="GO" id="GO:0046872">
    <property type="term" value="F:metal ion binding"/>
    <property type="evidence" value="ECO:0007669"/>
    <property type="project" value="UniProtKB-KW"/>
</dbReference>
<dbReference type="STRING" id="251221.gene:10761425"/>
<dbReference type="SUPFAM" id="SSF54593">
    <property type="entry name" value="Glyoxalase/Bleomycin resistance protein/Dihydroxybiphenyl dioxygenase"/>
    <property type="match status" value="1"/>
</dbReference>
<dbReference type="KEGG" id="gvi:glr3908"/>
<evidence type="ECO:0000259" key="2">
    <source>
        <dbReference type="PROSITE" id="PS51819"/>
    </source>
</evidence>
<reference evidence="3 4" key="1">
    <citation type="journal article" date="2003" name="DNA Res.">
        <title>Complete genome structure of Gloeobacter violaceus PCC 7421, a cyanobacterium that lacks thylakoids.</title>
        <authorList>
            <person name="Nakamura Y."/>
            <person name="Kaneko T."/>
            <person name="Sato S."/>
            <person name="Mimuro M."/>
            <person name="Miyashita H."/>
            <person name="Tsuchiya T."/>
            <person name="Sasamoto S."/>
            <person name="Watanabe A."/>
            <person name="Kawashima K."/>
            <person name="Kishida Y."/>
            <person name="Kiyokawa C."/>
            <person name="Kohara M."/>
            <person name="Matsumoto M."/>
            <person name="Matsuno A."/>
            <person name="Nakazaki N."/>
            <person name="Shimpo S."/>
            <person name="Takeuchi C."/>
            <person name="Yamada M."/>
            <person name="Tabata S."/>
        </authorList>
    </citation>
    <scope>NUCLEOTIDE SEQUENCE [LARGE SCALE GENOMIC DNA]</scope>
    <source>
        <strain evidence="4">ATCC 29082 / PCC 7421</strain>
    </source>
</reference>
<evidence type="ECO:0000256" key="1">
    <source>
        <dbReference type="ARBA" id="ARBA00022723"/>
    </source>
</evidence>
<dbReference type="AlphaFoldDB" id="Q7NEH1"/>
<organism evidence="3 4">
    <name type="scientific">Gloeobacter violaceus (strain ATCC 29082 / PCC 7421)</name>
    <dbReference type="NCBI Taxonomy" id="251221"/>
    <lineage>
        <taxon>Bacteria</taxon>
        <taxon>Bacillati</taxon>
        <taxon>Cyanobacteriota</taxon>
        <taxon>Cyanophyceae</taxon>
        <taxon>Gloeobacterales</taxon>
        <taxon>Gloeobacteraceae</taxon>
        <taxon>Gloeobacter</taxon>
    </lineage>
</organism>
<dbReference type="PROSITE" id="PS51819">
    <property type="entry name" value="VOC"/>
    <property type="match status" value="1"/>
</dbReference>
<proteinExistence type="predicted"/>
<sequence>MQIVRALHTALLVSDLERAEYFYGSVLGLAKVERPSHFAGAWYQVADYQIHLITATQRVDDRVDHERWGRNRHIAFAVADVQAAKDQLLRHGYALQMSASGRTALFTEDPDGNLVELSEM</sequence>
<keyword evidence="1" id="KW-0479">Metal-binding</keyword>
<dbReference type="InterPro" id="IPR004360">
    <property type="entry name" value="Glyas_Fos-R_dOase_dom"/>
</dbReference>
<dbReference type="Gene3D" id="3.10.180.10">
    <property type="entry name" value="2,3-Dihydroxybiphenyl 1,2-Dioxygenase, domain 1"/>
    <property type="match status" value="1"/>
</dbReference>
<reference evidence="3 4" key="2">
    <citation type="journal article" date="2003" name="DNA Res.">
        <title>Complete genome structure of Gloeobacter violaceus PCC 7421, a cyanobacterium that lacks thylakoids (supplement).</title>
        <authorList>
            <person name="Nakamura Y."/>
            <person name="Kaneko T."/>
            <person name="Sato S."/>
            <person name="Mimuro M."/>
            <person name="Miyashita H."/>
            <person name="Tsuchiya T."/>
            <person name="Sasamoto S."/>
            <person name="Watanabe A."/>
            <person name="Kawashima K."/>
            <person name="Kishida Y."/>
            <person name="Kiyokawa C."/>
            <person name="Kohara M."/>
            <person name="Matsumoto M."/>
            <person name="Matsuno A."/>
            <person name="Nakazaki N."/>
            <person name="Shimpo S."/>
            <person name="Takeuchi C."/>
            <person name="Yamada M."/>
            <person name="Tabata S."/>
        </authorList>
    </citation>
    <scope>NUCLEOTIDE SEQUENCE [LARGE SCALE GENOMIC DNA]</scope>
    <source>
        <strain evidence="4">ATCC 29082 / PCC 7421</strain>
    </source>
</reference>
<dbReference type="GO" id="GO:0004462">
    <property type="term" value="F:lactoylglutathione lyase activity"/>
    <property type="evidence" value="ECO:0007669"/>
    <property type="project" value="InterPro"/>
</dbReference>
<dbReference type="InterPro" id="IPR037523">
    <property type="entry name" value="VOC_core"/>
</dbReference>
<dbReference type="Pfam" id="PF00903">
    <property type="entry name" value="Glyoxalase"/>
    <property type="match status" value="1"/>
</dbReference>
<dbReference type="Proteomes" id="UP000000557">
    <property type="component" value="Chromosome"/>
</dbReference>
<feature type="domain" description="VOC" evidence="2">
    <location>
        <begin position="5"/>
        <end position="120"/>
    </location>
</feature>
<gene>
    <name evidence="3" type="ordered locus">glr3908</name>
</gene>